<evidence type="ECO:0000313" key="3">
    <source>
        <dbReference type="Proteomes" id="UP000298652"/>
    </source>
</evidence>
<proteinExistence type="predicted"/>
<accession>A0A4U6TKA9</accession>
<dbReference type="Proteomes" id="UP000298652">
    <property type="component" value="Chromosome 7"/>
</dbReference>
<gene>
    <name evidence="2" type="ORF">SEVIR_7G031500v2</name>
</gene>
<sequence length="189" mass="20783">MAELARLAPPLSTADLAWPAPREARQGAAAWPLAQLELHRRGEAAGLRGEAGIFLATRSSPPPVIPSLTPLLTFHELAPPLTVHGTPSASCVRCWHVDVVRAGCPPCASPTWWRHPPATLRAHHWPRDAVPELRIGRPLSARCWPPSTLVAGYPRPPRRWPSTTPCRWPQGMRGGAWERREGRKGEKCS</sequence>
<name>A0A4U6TKA9_SETVI</name>
<feature type="region of interest" description="Disordered" evidence="1">
    <location>
        <begin position="170"/>
        <end position="189"/>
    </location>
</feature>
<evidence type="ECO:0000313" key="2">
    <source>
        <dbReference type="EMBL" id="TKW02910.1"/>
    </source>
</evidence>
<evidence type="ECO:0000256" key="1">
    <source>
        <dbReference type="SAM" id="MobiDB-lite"/>
    </source>
</evidence>
<protein>
    <submittedName>
        <fullName evidence="2">Uncharacterized protein</fullName>
    </submittedName>
</protein>
<dbReference type="AlphaFoldDB" id="A0A4U6TKA9"/>
<dbReference type="Gramene" id="TKW02910">
    <property type="protein sequence ID" value="TKW02910"/>
    <property type="gene ID" value="SEVIR_7G031500v2"/>
</dbReference>
<reference evidence="2" key="1">
    <citation type="submission" date="2019-03" db="EMBL/GenBank/DDBJ databases">
        <title>WGS assembly of Setaria viridis.</title>
        <authorList>
            <person name="Huang P."/>
            <person name="Jenkins J."/>
            <person name="Grimwood J."/>
            <person name="Barry K."/>
            <person name="Healey A."/>
            <person name="Mamidi S."/>
            <person name="Sreedasyam A."/>
            <person name="Shu S."/>
            <person name="Feldman M."/>
            <person name="Wu J."/>
            <person name="Yu Y."/>
            <person name="Chen C."/>
            <person name="Johnson J."/>
            <person name="Rokhsar D."/>
            <person name="Baxter I."/>
            <person name="Schmutz J."/>
            <person name="Brutnell T."/>
            <person name="Kellogg E."/>
        </authorList>
    </citation>
    <scope>NUCLEOTIDE SEQUENCE [LARGE SCALE GENOMIC DNA]</scope>
</reference>
<keyword evidence="3" id="KW-1185">Reference proteome</keyword>
<organism evidence="2 3">
    <name type="scientific">Setaria viridis</name>
    <name type="common">Green bristlegrass</name>
    <name type="synonym">Setaria italica subsp. viridis</name>
    <dbReference type="NCBI Taxonomy" id="4556"/>
    <lineage>
        <taxon>Eukaryota</taxon>
        <taxon>Viridiplantae</taxon>
        <taxon>Streptophyta</taxon>
        <taxon>Embryophyta</taxon>
        <taxon>Tracheophyta</taxon>
        <taxon>Spermatophyta</taxon>
        <taxon>Magnoliopsida</taxon>
        <taxon>Liliopsida</taxon>
        <taxon>Poales</taxon>
        <taxon>Poaceae</taxon>
        <taxon>PACMAD clade</taxon>
        <taxon>Panicoideae</taxon>
        <taxon>Panicodae</taxon>
        <taxon>Paniceae</taxon>
        <taxon>Cenchrinae</taxon>
        <taxon>Setaria</taxon>
    </lineage>
</organism>
<dbReference type="EMBL" id="CM016558">
    <property type="protein sequence ID" value="TKW02910.1"/>
    <property type="molecule type" value="Genomic_DNA"/>
</dbReference>
<feature type="compositionally biased region" description="Basic and acidic residues" evidence="1">
    <location>
        <begin position="176"/>
        <end position="189"/>
    </location>
</feature>